<comment type="cofactor">
    <cofactor evidence="1">
        <name>Mg(2+)</name>
        <dbReference type="ChEBI" id="CHEBI:18420"/>
    </cofactor>
</comment>
<dbReference type="PANTHER" id="PTHR12629">
    <property type="entry name" value="DIPHOSPHOINOSITOL POLYPHOSPHATE PHOSPHOHYDROLASE"/>
    <property type="match status" value="1"/>
</dbReference>
<reference evidence="6" key="1">
    <citation type="journal article" date="2014" name="Int. J. Syst. Evol. Microbiol.">
        <title>Complete genome sequence of Corynebacterium casei LMG S-19264T (=DSM 44701T), isolated from a smear-ripened cheese.</title>
        <authorList>
            <consortium name="US DOE Joint Genome Institute (JGI-PGF)"/>
            <person name="Walter F."/>
            <person name="Albersmeier A."/>
            <person name="Kalinowski J."/>
            <person name="Ruckert C."/>
        </authorList>
    </citation>
    <scope>NUCLEOTIDE SEQUENCE</scope>
    <source>
        <strain evidence="6">KCTC 32437</strain>
    </source>
</reference>
<dbReference type="Gene3D" id="3.90.79.10">
    <property type="entry name" value="Nucleoside Triphosphate Pyrophosphohydrolase"/>
    <property type="match status" value="1"/>
</dbReference>
<dbReference type="SUPFAM" id="SSF55811">
    <property type="entry name" value="Nudix"/>
    <property type="match status" value="1"/>
</dbReference>
<dbReference type="InterPro" id="IPR047198">
    <property type="entry name" value="DDP-like_NUDIX"/>
</dbReference>
<keyword evidence="4" id="KW-0460">Magnesium</keyword>
<dbReference type="InterPro" id="IPR000086">
    <property type="entry name" value="NUDIX_hydrolase_dom"/>
</dbReference>
<dbReference type="Pfam" id="PF00293">
    <property type="entry name" value="NUDIX"/>
    <property type="match status" value="1"/>
</dbReference>
<dbReference type="PROSITE" id="PS51462">
    <property type="entry name" value="NUDIX"/>
    <property type="match status" value="1"/>
</dbReference>
<dbReference type="PANTHER" id="PTHR12629:SF0">
    <property type="entry name" value="DIPHOSPHOINOSITOL-POLYPHOSPHATE DIPHOSPHATASE"/>
    <property type="match status" value="1"/>
</dbReference>
<evidence type="ECO:0000256" key="2">
    <source>
        <dbReference type="ARBA" id="ARBA00022723"/>
    </source>
</evidence>
<dbReference type="GO" id="GO:0016462">
    <property type="term" value="F:pyrophosphatase activity"/>
    <property type="evidence" value="ECO:0007669"/>
    <property type="project" value="InterPro"/>
</dbReference>
<evidence type="ECO:0000256" key="3">
    <source>
        <dbReference type="ARBA" id="ARBA00022801"/>
    </source>
</evidence>
<dbReference type="Proteomes" id="UP000646579">
    <property type="component" value="Unassembled WGS sequence"/>
</dbReference>
<dbReference type="GO" id="GO:0005737">
    <property type="term" value="C:cytoplasm"/>
    <property type="evidence" value="ECO:0007669"/>
    <property type="project" value="TreeGrafter"/>
</dbReference>
<evidence type="ECO:0000313" key="6">
    <source>
        <dbReference type="EMBL" id="GHA31266.1"/>
    </source>
</evidence>
<accession>A0A918VXD4</accession>
<organism evidence="6 7">
    <name type="scientific">Devosia pacifica</name>
    <dbReference type="NCBI Taxonomy" id="1335967"/>
    <lineage>
        <taxon>Bacteria</taxon>
        <taxon>Pseudomonadati</taxon>
        <taxon>Pseudomonadota</taxon>
        <taxon>Alphaproteobacteria</taxon>
        <taxon>Hyphomicrobiales</taxon>
        <taxon>Devosiaceae</taxon>
        <taxon>Devosia</taxon>
    </lineage>
</organism>
<evidence type="ECO:0000313" key="7">
    <source>
        <dbReference type="Proteomes" id="UP000646579"/>
    </source>
</evidence>
<gene>
    <name evidence="6" type="ORF">GCM10007989_29040</name>
</gene>
<keyword evidence="2" id="KW-0479">Metal-binding</keyword>
<comment type="caution">
    <text evidence="6">The sequence shown here is derived from an EMBL/GenBank/DDBJ whole genome shotgun (WGS) entry which is preliminary data.</text>
</comment>
<evidence type="ECO:0000256" key="4">
    <source>
        <dbReference type="ARBA" id="ARBA00022842"/>
    </source>
</evidence>
<dbReference type="RefSeq" id="WP_189426444.1">
    <property type="nucleotide sequence ID" value="NZ_BMZE01000003.1"/>
</dbReference>
<sequence>MALRLVELWGRLVHGEELRTKVAALPYAIVDGRIAFLLVTSRRRGRWIVPKGNLMEGRSWAESAAIEAFEEAGVEGEIGSTPIGSYMTISKGRRTQVHVFPLLVTHQHDSWDEKGQRHRHWVLMPEARRLLGQRQLTTIVSRYHRKLSQSAMSSRIAS</sequence>
<dbReference type="CDD" id="cd04666">
    <property type="entry name" value="NUDIX_DIPP2_like_Nudt4"/>
    <property type="match status" value="1"/>
</dbReference>
<feature type="domain" description="Nudix hydrolase" evidence="5">
    <location>
        <begin position="17"/>
        <end position="153"/>
    </location>
</feature>
<dbReference type="EMBL" id="BMZE01000003">
    <property type="protein sequence ID" value="GHA31266.1"/>
    <property type="molecule type" value="Genomic_DNA"/>
</dbReference>
<protein>
    <submittedName>
        <fullName evidence="6">NUDIX hydrolase</fullName>
    </submittedName>
</protein>
<proteinExistence type="predicted"/>
<dbReference type="AlphaFoldDB" id="A0A918VXD4"/>
<keyword evidence="7" id="KW-1185">Reference proteome</keyword>
<dbReference type="GO" id="GO:0046872">
    <property type="term" value="F:metal ion binding"/>
    <property type="evidence" value="ECO:0007669"/>
    <property type="project" value="UniProtKB-KW"/>
</dbReference>
<evidence type="ECO:0000259" key="5">
    <source>
        <dbReference type="PROSITE" id="PS51462"/>
    </source>
</evidence>
<evidence type="ECO:0000256" key="1">
    <source>
        <dbReference type="ARBA" id="ARBA00001946"/>
    </source>
</evidence>
<dbReference type="InterPro" id="IPR015797">
    <property type="entry name" value="NUDIX_hydrolase-like_dom_sf"/>
</dbReference>
<name>A0A918VXD4_9HYPH</name>
<reference evidence="6" key="2">
    <citation type="submission" date="2020-09" db="EMBL/GenBank/DDBJ databases">
        <authorList>
            <person name="Sun Q."/>
            <person name="Kim S."/>
        </authorList>
    </citation>
    <scope>NUCLEOTIDE SEQUENCE</scope>
    <source>
        <strain evidence="6">KCTC 32437</strain>
    </source>
</reference>
<keyword evidence="3 6" id="KW-0378">Hydrolase</keyword>